<comment type="caution">
    <text evidence="4">The sequence shown here is derived from an EMBL/GenBank/DDBJ whole genome shotgun (WGS) entry which is preliminary data.</text>
</comment>
<dbReference type="GO" id="GO:0005975">
    <property type="term" value="P:carbohydrate metabolic process"/>
    <property type="evidence" value="ECO:0007669"/>
    <property type="project" value="InterPro"/>
</dbReference>
<gene>
    <name evidence="4" type="ORF">Pan54_22890</name>
</gene>
<dbReference type="Pfam" id="PF01522">
    <property type="entry name" value="Polysacc_deac_1"/>
    <property type="match status" value="1"/>
</dbReference>
<dbReference type="CDD" id="cd10918">
    <property type="entry name" value="CE4_NodB_like_5s_6s"/>
    <property type="match status" value="1"/>
</dbReference>
<evidence type="ECO:0000313" key="4">
    <source>
        <dbReference type="EMBL" id="TWT61553.1"/>
    </source>
</evidence>
<dbReference type="PROSITE" id="PS51677">
    <property type="entry name" value="NODB"/>
    <property type="match status" value="1"/>
</dbReference>
<evidence type="ECO:0000259" key="3">
    <source>
        <dbReference type="PROSITE" id="PS51677"/>
    </source>
</evidence>
<evidence type="ECO:0000313" key="5">
    <source>
        <dbReference type="Proteomes" id="UP000316095"/>
    </source>
</evidence>
<dbReference type="RefSeq" id="WP_146503528.1">
    <property type="nucleotide sequence ID" value="NZ_SJPG01000001.1"/>
</dbReference>
<dbReference type="PANTHER" id="PTHR34216">
    <property type="match status" value="1"/>
</dbReference>
<dbReference type="InterPro" id="IPR002509">
    <property type="entry name" value="NODB_dom"/>
</dbReference>
<organism evidence="4 5">
    <name type="scientific">Rubinisphaera italica</name>
    <dbReference type="NCBI Taxonomy" id="2527969"/>
    <lineage>
        <taxon>Bacteria</taxon>
        <taxon>Pseudomonadati</taxon>
        <taxon>Planctomycetota</taxon>
        <taxon>Planctomycetia</taxon>
        <taxon>Planctomycetales</taxon>
        <taxon>Planctomycetaceae</taxon>
        <taxon>Rubinisphaera</taxon>
    </lineage>
</organism>
<sequence length="328" mass="36999">MTLKRIAGIASQTKLCGHVLSQLEKLNFRSTSLRVLAFHRIGNPSSSSDYYPGLISTTPDRFCEQLDYLANQKNVVSMDQAIESIHGKVKLPERAVLLTFDDATLDFAEFAWPELQKRKLPATVFVPTSYPDNSNIHFWWDRLYRAIYRAPEGTVISLEADQHVLGAFNQRTSVFRYLKEHLKTLSHAEFQQAMESIVSACHIPDPDHNNVLSWSKLLELHKAGVTLAPHTQSHPMLNQMGAEEVAAEVTGSWQDLKSYLQYDVPKVLAYPAGGVTAETEQVLINCGYELAFTTRRGVNSLPVMNYLRLNRINVGQRTTLGLLRMQLL</sequence>
<evidence type="ECO:0000256" key="2">
    <source>
        <dbReference type="ARBA" id="ARBA00022729"/>
    </source>
</evidence>
<dbReference type="EMBL" id="SJPG01000001">
    <property type="protein sequence ID" value="TWT61553.1"/>
    <property type="molecule type" value="Genomic_DNA"/>
</dbReference>
<dbReference type="OrthoDB" id="9778320at2"/>
<dbReference type="PANTHER" id="PTHR34216:SF3">
    <property type="entry name" value="POLY-BETA-1,6-N-ACETYL-D-GLUCOSAMINE N-DEACETYLASE"/>
    <property type="match status" value="1"/>
</dbReference>
<dbReference type="GO" id="GO:0005576">
    <property type="term" value="C:extracellular region"/>
    <property type="evidence" value="ECO:0007669"/>
    <property type="project" value="UniProtKB-SubCell"/>
</dbReference>
<name>A0A5C5XGY9_9PLAN</name>
<evidence type="ECO:0000256" key="1">
    <source>
        <dbReference type="ARBA" id="ARBA00004613"/>
    </source>
</evidence>
<dbReference type="Proteomes" id="UP000316095">
    <property type="component" value="Unassembled WGS sequence"/>
</dbReference>
<reference evidence="4 5" key="1">
    <citation type="submission" date="2019-02" db="EMBL/GenBank/DDBJ databases">
        <title>Deep-cultivation of Planctomycetes and their phenomic and genomic characterization uncovers novel biology.</title>
        <authorList>
            <person name="Wiegand S."/>
            <person name="Jogler M."/>
            <person name="Boedeker C."/>
            <person name="Pinto D."/>
            <person name="Vollmers J."/>
            <person name="Rivas-Marin E."/>
            <person name="Kohn T."/>
            <person name="Peeters S.H."/>
            <person name="Heuer A."/>
            <person name="Rast P."/>
            <person name="Oberbeckmann S."/>
            <person name="Bunk B."/>
            <person name="Jeske O."/>
            <person name="Meyerdierks A."/>
            <person name="Storesund J.E."/>
            <person name="Kallscheuer N."/>
            <person name="Luecker S."/>
            <person name="Lage O.M."/>
            <person name="Pohl T."/>
            <person name="Merkel B.J."/>
            <person name="Hornburger P."/>
            <person name="Mueller R.-W."/>
            <person name="Bruemmer F."/>
            <person name="Labrenz M."/>
            <person name="Spormann A.M."/>
            <person name="Op Den Camp H."/>
            <person name="Overmann J."/>
            <person name="Amann R."/>
            <person name="Jetten M.S.M."/>
            <person name="Mascher T."/>
            <person name="Medema M.H."/>
            <person name="Devos D.P."/>
            <person name="Kaster A.-K."/>
            <person name="Ovreas L."/>
            <person name="Rohde M."/>
            <person name="Galperin M.Y."/>
            <person name="Jogler C."/>
        </authorList>
    </citation>
    <scope>NUCLEOTIDE SEQUENCE [LARGE SCALE GENOMIC DNA]</scope>
    <source>
        <strain evidence="4 5">Pan54</strain>
    </source>
</reference>
<keyword evidence="5" id="KW-1185">Reference proteome</keyword>
<dbReference type="Gene3D" id="3.20.20.370">
    <property type="entry name" value="Glycoside hydrolase/deacetylase"/>
    <property type="match status" value="1"/>
</dbReference>
<dbReference type="GO" id="GO:0016810">
    <property type="term" value="F:hydrolase activity, acting on carbon-nitrogen (but not peptide) bonds"/>
    <property type="evidence" value="ECO:0007669"/>
    <property type="project" value="InterPro"/>
</dbReference>
<protein>
    <submittedName>
        <fullName evidence="4">Polysaccharide deacetylase</fullName>
    </submittedName>
</protein>
<dbReference type="InterPro" id="IPR011330">
    <property type="entry name" value="Glyco_hydro/deAcase_b/a-brl"/>
</dbReference>
<dbReference type="InterPro" id="IPR051398">
    <property type="entry name" value="Polysacch_Deacetylase"/>
</dbReference>
<comment type="subcellular location">
    <subcellularLocation>
        <location evidence="1">Secreted</location>
    </subcellularLocation>
</comment>
<feature type="domain" description="NodB homology" evidence="3">
    <location>
        <begin position="94"/>
        <end position="328"/>
    </location>
</feature>
<proteinExistence type="predicted"/>
<keyword evidence="2" id="KW-0732">Signal</keyword>
<dbReference type="SUPFAM" id="SSF88713">
    <property type="entry name" value="Glycoside hydrolase/deacetylase"/>
    <property type="match status" value="1"/>
</dbReference>
<accession>A0A5C5XGY9</accession>
<dbReference type="AlphaFoldDB" id="A0A5C5XGY9"/>